<evidence type="ECO:0000256" key="1">
    <source>
        <dbReference type="SAM" id="MobiDB-lite"/>
    </source>
</evidence>
<dbReference type="InParanoid" id="F4SAW1"/>
<dbReference type="GeneID" id="18925080"/>
<evidence type="ECO:0000313" key="3">
    <source>
        <dbReference type="Proteomes" id="UP000001072"/>
    </source>
</evidence>
<dbReference type="EMBL" id="GL883181">
    <property type="protein sequence ID" value="EGF98238.1"/>
    <property type="molecule type" value="Genomic_DNA"/>
</dbReference>
<dbReference type="HOGENOM" id="CLU_1402737_0_0_1"/>
<sequence>MVHRRVQNHPLQDMSNRPISPNGPTRTPSLLNRTEMNQPQSSMPGTTGFRPPGSPIKRYMPYPAPLSNAPQLPTQHSGTFSSMSSTDTLDWSHSVSPAQNPMAMIQRSSTWVPVPSLPYQSAYKNTNFMPNLSSDAQLVLKSLGSPTILQSHLSHSDTSKPMTSKSTSGPTTLVIDDDDDEGRGHGSTGCADLS</sequence>
<name>F4SAW1_MELLP</name>
<protein>
    <submittedName>
        <fullName evidence="2">Uncharacterized protein</fullName>
    </submittedName>
</protein>
<gene>
    <name evidence="2" type="ORF">MELLADRAFT_113728</name>
</gene>
<organism evidence="3">
    <name type="scientific">Melampsora larici-populina (strain 98AG31 / pathotype 3-4-7)</name>
    <name type="common">Poplar leaf rust fungus</name>
    <dbReference type="NCBI Taxonomy" id="747676"/>
    <lineage>
        <taxon>Eukaryota</taxon>
        <taxon>Fungi</taxon>
        <taxon>Dikarya</taxon>
        <taxon>Basidiomycota</taxon>
        <taxon>Pucciniomycotina</taxon>
        <taxon>Pucciniomycetes</taxon>
        <taxon>Pucciniales</taxon>
        <taxon>Melampsoraceae</taxon>
        <taxon>Melampsora</taxon>
    </lineage>
</organism>
<feature type="region of interest" description="Disordered" evidence="1">
    <location>
        <begin position="151"/>
        <end position="194"/>
    </location>
</feature>
<keyword evidence="3" id="KW-1185">Reference proteome</keyword>
<feature type="region of interest" description="Disordered" evidence="1">
    <location>
        <begin position="1"/>
        <end position="53"/>
    </location>
</feature>
<reference evidence="3" key="1">
    <citation type="journal article" date="2011" name="Proc. Natl. Acad. Sci. U.S.A.">
        <title>Obligate biotrophy features unraveled by the genomic analysis of rust fungi.</title>
        <authorList>
            <person name="Duplessis S."/>
            <person name="Cuomo C.A."/>
            <person name="Lin Y.-C."/>
            <person name="Aerts A."/>
            <person name="Tisserant E."/>
            <person name="Veneault-Fourrey C."/>
            <person name="Joly D.L."/>
            <person name="Hacquard S."/>
            <person name="Amselem J."/>
            <person name="Cantarel B.L."/>
            <person name="Chiu R."/>
            <person name="Coutinho P.M."/>
            <person name="Feau N."/>
            <person name="Field M."/>
            <person name="Frey P."/>
            <person name="Gelhaye E."/>
            <person name="Goldberg J."/>
            <person name="Grabherr M.G."/>
            <person name="Kodira C.D."/>
            <person name="Kohler A."/>
            <person name="Kuees U."/>
            <person name="Lindquist E.A."/>
            <person name="Lucas S.M."/>
            <person name="Mago R."/>
            <person name="Mauceli E."/>
            <person name="Morin E."/>
            <person name="Murat C."/>
            <person name="Pangilinan J.L."/>
            <person name="Park R."/>
            <person name="Pearson M."/>
            <person name="Quesneville H."/>
            <person name="Rouhier N."/>
            <person name="Sakthikumar S."/>
            <person name="Salamov A.A."/>
            <person name="Schmutz J."/>
            <person name="Selles B."/>
            <person name="Shapiro H."/>
            <person name="Tanguay P."/>
            <person name="Tuskan G.A."/>
            <person name="Henrissat B."/>
            <person name="Van de Peer Y."/>
            <person name="Rouze P."/>
            <person name="Ellis J.G."/>
            <person name="Dodds P.N."/>
            <person name="Schein J.E."/>
            <person name="Zhong S."/>
            <person name="Hamelin R.C."/>
            <person name="Grigoriev I.V."/>
            <person name="Szabo L.J."/>
            <person name="Martin F."/>
        </authorList>
    </citation>
    <scope>NUCLEOTIDE SEQUENCE [LARGE SCALE GENOMIC DNA]</scope>
    <source>
        <strain evidence="3">98AG31 / pathotype 3-4-7</strain>
    </source>
</reference>
<dbReference type="KEGG" id="mlr:MELLADRAFT_113728"/>
<evidence type="ECO:0000313" key="2">
    <source>
        <dbReference type="EMBL" id="EGF98238.1"/>
    </source>
</evidence>
<dbReference type="VEuPathDB" id="FungiDB:MELLADRAFT_113728"/>
<feature type="compositionally biased region" description="Polar residues" evidence="1">
    <location>
        <begin position="159"/>
        <end position="171"/>
    </location>
</feature>
<dbReference type="AlphaFoldDB" id="F4SAW1"/>
<feature type="compositionally biased region" description="Polar residues" evidence="1">
    <location>
        <begin position="9"/>
        <end position="45"/>
    </location>
</feature>
<proteinExistence type="predicted"/>
<dbReference type="RefSeq" id="XP_007418513.1">
    <property type="nucleotide sequence ID" value="XM_007418451.1"/>
</dbReference>
<dbReference type="Proteomes" id="UP000001072">
    <property type="component" value="Unassembled WGS sequence"/>
</dbReference>
<accession>F4SAW1</accession>